<dbReference type="Proteomes" id="UP000076131">
    <property type="component" value="Unassembled WGS sequence"/>
</dbReference>
<keyword evidence="3" id="KW-1185">Reference proteome</keyword>
<dbReference type="AlphaFoldDB" id="A0A154QCW2"/>
<dbReference type="eggNOG" id="COG1853">
    <property type="taxonomic scope" value="Bacteria"/>
</dbReference>
<protein>
    <recommendedName>
        <fullName evidence="1">Flavin reductase like domain-containing protein</fullName>
    </recommendedName>
</protein>
<dbReference type="STRING" id="416169.RHOFW104T7_02635"/>
<evidence type="ECO:0000259" key="1">
    <source>
        <dbReference type="Pfam" id="PF01613"/>
    </source>
</evidence>
<proteinExistence type="predicted"/>
<dbReference type="GO" id="GO:0016646">
    <property type="term" value="F:oxidoreductase activity, acting on the CH-NH group of donors, NAD or NADP as acceptor"/>
    <property type="evidence" value="ECO:0007669"/>
    <property type="project" value="UniProtKB-ARBA"/>
</dbReference>
<dbReference type="Pfam" id="PF01613">
    <property type="entry name" value="Flavin_Reduct"/>
    <property type="match status" value="1"/>
</dbReference>
<dbReference type="EMBL" id="LVJS01000138">
    <property type="protein sequence ID" value="KZC22045.1"/>
    <property type="molecule type" value="Genomic_DNA"/>
</dbReference>
<accession>A0A154QCW2</accession>
<evidence type="ECO:0000313" key="3">
    <source>
        <dbReference type="Proteomes" id="UP000076131"/>
    </source>
</evidence>
<gene>
    <name evidence="2" type="ORF">RHOFW104T7_02635</name>
</gene>
<dbReference type="GO" id="GO:0010181">
    <property type="term" value="F:FMN binding"/>
    <property type="evidence" value="ECO:0007669"/>
    <property type="project" value="InterPro"/>
</dbReference>
<reference evidence="2 3" key="1">
    <citation type="journal article" date="2016" name="MBio">
        <title>Lateral Gene Transfer in a Heavy Metal-Contaminated-Groundwater Microbial Community.</title>
        <authorList>
            <person name="Hemme C.L."/>
            <person name="Green S.J."/>
            <person name="Rishishwar L."/>
            <person name="Prakash O."/>
            <person name="Pettenato A."/>
            <person name="Chakraborty R."/>
            <person name="Deutschbauer A.M."/>
            <person name="Van Nostrand J.D."/>
            <person name="Wu L."/>
            <person name="He Z."/>
            <person name="Jordan I.K."/>
            <person name="Hazen T.C."/>
            <person name="Arkin A.P."/>
            <person name="Kostka J.E."/>
            <person name="Zhou J."/>
        </authorList>
    </citation>
    <scope>NUCLEOTIDE SEQUENCE [LARGE SCALE GENOMIC DNA]</scope>
    <source>
        <strain evidence="2 3">FW104-T7</strain>
    </source>
</reference>
<dbReference type="SUPFAM" id="SSF50475">
    <property type="entry name" value="FMN-binding split barrel"/>
    <property type="match status" value="1"/>
</dbReference>
<feature type="domain" description="Flavin reductase like" evidence="1">
    <location>
        <begin position="155"/>
        <end position="282"/>
    </location>
</feature>
<dbReference type="RefSeq" id="WP_008438413.1">
    <property type="nucleotide sequence ID" value="NZ_LVJS01000138.1"/>
</dbReference>
<dbReference type="Gene3D" id="2.30.110.10">
    <property type="entry name" value="Electron Transport, Fmn-binding Protein, Chain A"/>
    <property type="match status" value="1"/>
</dbReference>
<evidence type="ECO:0000313" key="2">
    <source>
        <dbReference type="EMBL" id="KZC22045.1"/>
    </source>
</evidence>
<dbReference type="InterPro" id="IPR012349">
    <property type="entry name" value="Split_barrel_FMN-bd"/>
</dbReference>
<organism evidence="2 3">
    <name type="scientific">Rhodanobacter thiooxydans</name>
    <dbReference type="NCBI Taxonomy" id="416169"/>
    <lineage>
        <taxon>Bacteria</taxon>
        <taxon>Pseudomonadati</taxon>
        <taxon>Pseudomonadota</taxon>
        <taxon>Gammaproteobacteria</taxon>
        <taxon>Lysobacterales</taxon>
        <taxon>Rhodanobacteraceae</taxon>
        <taxon>Rhodanobacter</taxon>
    </lineage>
</organism>
<dbReference type="InterPro" id="IPR002563">
    <property type="entry name" value="Flavin_Rdtase-like_dom"/>
</dbReference>
<comment type="caution">
    <text evidence="2">The sequence shown here is derived from an EMBL/GenBank/DDBJ whole genome shotgun (WGS) entry which is preliminary data.</text>
</comment>
<sequence>MGKDRTWKDLARPFVRPLPQWSVVAVAPPQQAVIASLRWDGQSVDVTADHTVASLKPLTIASSLDAGPHPVLEYRDSATGRLLGVLQLTRAASVAADNTSLTLYHVATGEHRCLGWPRRPWNTWLQNRVMRKHRASNHLNMEPAVAQQLMIAYLCPRPVILVSVDAPGHRNIFPMDLIGPLQRSGLFSLALRSTNVSVPTMREVRRVALSGIPAAMKDVVYQLSAHHKQPLADWAELPFPVRATRASGIPAVAPALRIRELAIVHSQELGSHTFFLGRIVADEPLAEGAQLHHTAGFHQAWRRRQGAAFAET</sequence>
<name>A0A154QCW2_9GAMM</name>